<dbReference type="Proteomes" id="UP000005017">
    <property type="component" value="Unassembled WGS sequence"/>
</dbReference>
<accession>D2MMS9</accession>
<evidence type="ECO:0000313" key="1">
    <source>
        <dbReference type="EMBL" id="EFC06355.1"/>
    </source>
</evidence>
<gene>
    <name evidence="1" type="ORF">HMPREF9013_1063</name>
</gene>
<organism evidence="1 2">
    <name type="scientific">Bulleidia extructa W1219</name>
    <dbReference type="NCBI Taxonomy" id="679192"/>
    <lineage>
        <taxon>Bacteria</taxon>
        <taxon>Bacillati</taxon>
        <taxon>Bacillota</taxon>
        <taxon>Erysipelotrichia</taxon>
        <taxon>Erysipelotrichales</taxon>
        <taxon>Erysipelotrichaceae</taxon>
        <taxon>Bulleidia</taxon>
    </lineage>
</organism>
<dbReference type="RefSeq" id="WP_006626700.1">
    <property type="nucleotide sequence ID" value="NZ_ADFR01000002.1"/>
</dbReference>
<dbReference type="AlphaFoldDB" id="D2MMS9"/>
<comment type="caution">
    <text evidence="1">The sequence shown here is derived from an EMBL/GenBank/DDBJ whole genome shotgun (WGS) entry which is preliminary data.</text>
</comment>
<evidence type="ECO:0000313" key="2">
    <source>
        <dbReference type="Proteomes" id="UP000005017"/>
    </source>
</evidence>
<sequence>MRKGKVWLALMVLFAGCSKKIEKKIEQPKEQPKSVFKVVNHYEVKMEGEDISVRHMDGNKIYISIEDKDKTSLTGELRAKSLGYVDITNGKYTSIYNFKEKVRCLDFLKHGKGFYYSELKKDGETVVLGYRENGQDKKIDEGVFGLDRWVLPTFNRIEGNRLLYQFLTKEKGRYFYHIKTLNLNDSKDIKTLYKEEVKSVPTDSYKINKNVVTFIKYEGKNKKQLSLDLETGKVTDITKVDDPAGAFYLGNNRYLLQHGEKEWSVLYDVKENKKITELSSGAREMISVGDRHFFMAADALVELKDGKEEMLEIEGYQKSGNGVSKLFYRNGKFVILDERLASDGNSQAKLIVDVLEEKKK</sequence>
<dbReference type="SUPFAM" id="SSF69304">
    <property type="entry name" value="Tricorn protease N-terminal domain"/>
    <property type="match status" value="1"/>
</dbReference>
<keyword evidence="2" id="KW-1185">Reference proteome</keyword>
<reference evidence="2" key="1">
    <citation type="submission" date="2009-12" db="EMBL/GenBank/DDBJ databases">
        <title>Sequence of Clostridiales genomosp. BVAB3 str. UPII9-5.</title>
        <authorList>
            <person name="Madupu R."/>
            <person name="Durkin A.S."/>
            <person name="Torralba M."/>
            <person name="Methe B."/>
            <person name="Sutton G.G."/>
            <person name="Strausberg R.L."/>
            <person name="Nelson K.E."/>
        </authorList>
    </citation>
    <scope>NUCLEOTIDE SEQUENCE [LARGE SCALE GENOMIC DNA]</scope>
    <source>
        <strain evidence="2">W1219</strain>
    </source>
</reference>
<evidence type="ECO:0008006" key="3">
    <source>
        <dbReference type="Google" id="ProtNLM"/>
    </source>
</evidence>
<dbReference type="STRING" id="679192.HMPREF9013_1063"/>
<dbReference type="PROSITE" id="PS51257">
    <property type="entry name" value="PROKAR_LIPOPROTEIN"/>
    <property type="match status" value="1"/>
</dbReference>
<proteinExistence type="predicted"/>
<protein>
    <recommendedName>
        <fullName evidence="3">Lipoprotein</fullName>
    </recommendedName>
</protein>
<dbReference type="EMBL" id="ADFR01000002">
    <property type="protein sequence ID" value="EFC06355.1"/>
    <property type="molecule type" value="Genomic_DNA"/>
</dbReference>
<name>D2MMS9_9FIRM</name>